<comment type="catalytic activity">
    <reaction evidence="6">
        <text>3-phenylpyruvate = enol-phenylpyruvate</text>
        <dbReference type="Rhea" id="RHEA:17097"/>
        <dbReference type="ChEBI" id="CHEBI:16815"/>
        <dbReference type="ChEBI" id="CHEBI:18005"/>
        <dbReference type="EC" id="5.3.2.1"/>
    </reaction>
</comment>
<dbReference type="InterPro" id="IPR014347">
    <property type="entry name" value="Tautomerase/MIF_sf"/>
</dbReference>
<dbReference type="EMBL" id="CAKKTJ010000208">
    <property type="protein sequence ID" value="CAH0477987.1"/>
    <property type="molecule type" value="Genomic_DNA"/>
</dbReference>
<comment type="subcellular location">
    <subcellularLocation>
        <location evidence="1">Secreted</location>
    </subcellularLocation>
</comment>
<sequence>MPLVQVTSNVSSSSVNTVKVMAAISKGIATALEKSEQAVMVHLNLDTSMFFQATDAPCAMIHVRSIGKVDAQYNAKTASMLTKIVSHELQIPADRIFMNIDDVQRSNWAKGGMLIPEPK</sequence>
<evidence type="ECO:0000256" key="12">
    <source>
        <dbReference type="ARBA" id="ARBA00042730"/>
    </source>
</evidence>
<evidence type="ECO:0000256" key="8">
    <source>
        <dbReference type="ARBA" id="ARBA00038932"/>
    </source>
</evidence>
<dbReference type="PANTHER" id="PTHR11954">
    <property type="entry name" value="D-DOPACHROME DECARBOXYLASE"/>
    <property type="match status" value="1"/>
</dbReference>
<gene>
    <name evidence="14" type="ORF">PBS001_LOCUS3217</name>
    <name evidence="13" type="ORF">PBS003_LOCUS4707</name>
</gene>
<evidence type="ECO:0000256" key="10">
    <source>
        <dbReference type="ARBA" id="ARBA00041631"/>
    </source>
</evidence>
<evidence type="ECO:0000256" key="5">
    <source>
        <dbReference type="ARBA" id="ARBA00023235"/>
    </source>
</evidence>
<evidence type="ECO:0000256" key="2">
    <source>
        <dbReference type="ARBA" id="ARBA00005851"/>
    </source>
</evidence>
<evidence type="ECO:0000313" key="15">
    <source>
        <dbReference type="Proteomes" id="UP001158986"/>
    </source>
</evidence>
<dbReference type="GO" id="GO:0005125">
    <property type="term" value="F:cytokine activity"/>
    <property type="evidence" value="ECO:0007669"/>
    <property type="project" value="UniProtKB-KW"/>
</dbReference>
<keyword evidence="15" id="KW-1185">Reference proteome</keyword>
<dbReference type="PANTHER" id="PTHR11954:SF6">
    <property type="entry name" value="MACROPHAGE MIGRATION INHIBITORY FACTOR"/>
    <property type="match status" value="1"/>
</dbReference>
<protein>
    <recommendedName>
        <fullName evidence="12">L-dopachrome isomerase</fullName>
        <ecNumber evidence="9">5.3.2.1</ecNumber>
        <ecNumber evidence="8">5.3.3.12</ecNumber>
    </recommendedName>
    <alternativeName>
        <fullName evidence="10">L-dopachrome tautomerase</fullName>
    </alternativeName>
    <alternativeName>
        <fullName evidence="11">Phenylpyruvate tautomerase</fullName>
    </alternativeName>
</protein>
<comment type="catalytic activity">
    <reaction evidence="7">
        <text>L-dopachrome = 5,6-dihydroxyindole-2-carboxylate</text>
        <dbReference type="Rhea" id="RHEA:13041"/>
        <dbReference type="ChEBI" id="CHEBI:16875"/>
        <dbReference type="ChEBI" id="CHEBI:57509"/>
        <dbReference type="EC" id="5.3.3.12"/>
    </reaction>
</comment>
<evidence type="ECO:0000256" key="4">
    <source>
        <dbReference type="ARBA" id="ARBA00022525"/>
    </source>
</evidence>
<dbReference type="Pfam" id="PF01187">
    <property type="entry name" value="MIF"/>
    <property type="match status" value="1"/>
</dbReference>
<evidence type="ECO:0000313" key="14">
    <source>
        <dbReference type="EMBL" id="CAH0516556.1"/>
    </source>
</evidence>
<dbReference type="GO" id="GO:0050178">
    <property type="term" value="F:phenylpyruvate tautomerase activity"/>
    <property type="evidence" value="ECO:0007669"/>
    <property type="project" value="UniProtKB-EC"/>
</dbReference>
<keyword evidence="4" id="KW-0964">Secreted</keyword>
<evidence type="ECO:0000256" key="3">
    <source>
        <dbReference type="ARBA" id="ARBA00022514"/>
    </source>
</evidence>
<dbReference type="GO" id="GO:0004167">
    <property type="term" value="F:dopachrome isomerase activity"/>
    <property type="evidence" value="ECO:0007669"/>
    <property type="project" value="UniProtKB-EC"/>
</dbReference>
<dbReference type="InterPro" id="IPR001398">
    <property type="entry name" value="Macrophage_inhib_fac"/>
</dbReference>
<evidence type="ECO:0000256" key="1">
    <source>
        <dbReference type="ARBA" id="ARBA00004613"/>
    </source>
</evidence>
<dbReference type="EC" id="5.3.3.12" evidence="8"/>
<dbReference type="AlphaFoldDB" id="A0AAU9L0Z5"/>
<dbReference type="EMBL" id="CAKLCB010000177">
    <property type="protein sequence ID" value="CAH0516556.1"/>
    <property type="molecule type" value="Genomic_DNA"/>
</dbReference>
<comment type="similarity">
    <text evidence="2">Belongs to the MIF family.</text>
</comment>
<evidence type="ECO:0000256" key="11">
    <source>
        <dbReference type="ARBA" id="ARBA00041912"/>
    </source>
</evidence>
<evidence type="ECO:0000256" key="9">
    <source>
        <dbReference type="ARBA" id="ARBA00039086"/>
    </source>
</evidence>
<dbReference type="SUPFAM" id="SSF55331">
    <property type="entry name" value="Tautomerase/MIF"/>
    <property type="match status" value="1"/>
</dbReference>
<proteinExistence type="inferred from homology"/>
<comment type="caution">
    <text evidence="13">The sequence shown here is derived from an EMBL/GenBank/DDBJ whole genome shotgun (WGS) entry which is preliminary data.</text>
</comment>
<evidence type="ECO:0000256" key="6">
    <source>
        <dbReference type="ARBA" id="ARBA00036735"/>
    </source>
</evidence>
<dbReference type="EC" id="5.3.2.1" evidence="9"/>
<evidence type="ECO:0000313" key="16">
    <source>
        <dbReference type="Proteomes" id="UP001160483"/>
    </source>
</evidence>
<keyword evidence="3" id="KW-0202">Cytokine</keyword>
<reference evidence="13 15" key="1">
    <citation type="submission" date="2021-11" db="EMBL/GenBank/DDBJ databases">
        <authorList>
            <person name="Islam A."/>
            <person name="Islam S."/>
            <person name="Flora M.S."/>
            <person name="Rahman M."/>
            <person name="Ziaur R.M."/>
            <person name="Epstein J.H."/>
            <person name="Hassan M."/>
            <person name="Klassen M."/>
            <person name="Woodard K."/>
            <person name="Webb A."/>
            <person name="Webby R.J."/>
            <person name="El Zowalaty M.E."/>
        </authorList>
    </citation>
    <scope>NUCLEOTIDE SEQUENCE</scope>
    <source>
        <strain evidence="14">Pbs1</strain>
        <strain evidence="13">Pbs3</strain>
    </source>
</reference>
<organism evidence="13 16">
    <name type="scientific">Peronospora belbahrii</name>
    <dbReference type="NCBI Taxonomy" id="622444"/>
    <lineage>
        <taxon>Eukaryota</taxon>
        <taxon>Sar</taxon>
        <taxon>Stramenopiles</taxon>
        <taxon>Oomycota</taxon>
        <taxon>Peronosporomycetes</taxon>
        <taxon>Peronosporales</taxon>
        <taxon>Peronosporaceae</taxon>
        <taxon>Peronospora</taxon>
    </lineage>
</organism>
<keyword evidence="5" id="KW-0413">Isomerase</keyword>
<dbReference type="Proteomes" id="UP001158986">
    <property type="component" value="Unassembled WGS sequence"/>
</dbReference>
<accession>A0AAU9L0Z5</accession>
<dbReference type="Proteomes" id="UP001160483">
    <property type="component" value="Unassembled WGS sequence"/>
</dbReference>
<name>A0AAU9L0Z5_9STRA</name>
<dbReference type="GO" id="GO:0005615">
    <property type="term" value="C:extracellular space"/>
    <property type="evidence" value="ECO:0007669"/>
    <property type="project" value="UniProtKB-KW"/>
</dbReference>
<evidence type="ECO:0000313" key="13">
    <source>
        <dbReference type="EMBL" id="CAH0477987.1"/>
    </source>
</evidence>
<evidence type="ECO:0000256" key="7">
    <source>
        <dbReference type="ARBA" id="ARBA00036823"/>
    </source>
</evidence>
<dbReference type="Gene3D" id="3.30.429.10">
    <property type="entry name" value="Macrophage Migration Inhibitory Factor"/>
    <property type="match status" value="1"/>
</dbReference>